<dbReference type="GO" id="GO:0015297">
    <property type="term" value="F:antiporter activity"/>
    <property type="evidence" value="ECO:0007669"/>
    <property type="project" value="InterPro"/>
</dbReference>
<dbReference type="AlphaFoldDB" id="A0AAV5F9P6"/>
<feature type="transmembrane region" description="Helical" evidence="6">
    <location>
        <begin position="385"/>
        <end position="402"/>
    </location>
</feature>
<feature type="transmembrane region" description="Helical" evidence="6">
    <location>
        <begin position="199"/>
        <end position="216"/>
    </location>
</feature>
<dbReference type="GO" id="GO:0016020">
    <property type="term" value="C:membrane"/>
    <property type="evidence" value="ECO:0007669"/>
    <property type="project" value="UniProtKB-SubCell"/>
</dbReference>
<feature type="transmembrane region" description="Helical" evidence="6">
    <location>
        <begin position="300"/>
        <end position="321"/>
    </location>
</feature>
<feature type="transmembrane region" description="Helical" evidence="6">
    <location>
        <begin position="159"/>
        <end position="179"/>
    </location>
</feature>
<comment type="subcellular location">
    <subcellularLocation>
        <location evidence="1">Membrane</location>
        <topology evidence="1">Multi-pass membrane protein</topology>
    </subcellularLocation>
</comment>
<reference evidence="8" key="2">
    <citation type="submission" date="2021-12" db="EMBL/GenBank/DDBJ databases">
        <title>Resequencing data analysis of finger millet.</title>
        <authorList>
            <person name="Hatakeyama M."/>
            <person name="Aluri S."/>
            <person name="Balachadran M.T."/>
            <person name="Sivarajan S.R."/>
            <person name="Poveda L."/>
            <person name="Shimizu-Inatsugi R."/>
            <person name="Schlapbach R."/>
            <person name="Sreeman S.M."/>
            <person name="Shimizu K.K."/>
        </authorList>
    </citation>
    <scope>NUCLEOTIDE SEQUENCE</scope>
</reference>
<reference evidence="8" key="1">
    <citation type="journal article" date="2018" name="DNA Res.">
        <title>Multiple hybrid de novo genome assembly of finger millet, an orphan allotetraploid crop.</title>
        <authorList>
            <person name="Hatakeyama M."/>
            <person name="Aluri S."/>
            <person name="Balachadran M.T."/>
            <person name="Sivarajan S.R."/>
            <person name="Patrignani A."/>
            <person name="Gruter S."/>
            <person name="Poveda L."/>
            <person name="Shimizu-Inatsugi R."/>
            <person name="Baeten J."/>
            <person name="Francoijs K.J."/>
            <person name="Nataraja K.N."/>
            <person name="Reddy Y.A.N."/>
            <person name="Phadnis S."/>
            <person name="Ravikumar R.L."/>
            <person name="Schlapbach R."/>
            <person name="Sreeman S.M."/>
            <person name="Shimizu K.K."/>
        </authorList>
    </citation>
    <scope>NUCLEOTIDE SEQUENCE</scope>
</reference>
<gene>
    <name evidence="8" type="primary">gb20891</name>
    <name evidence="8" type="ORF">PR202_gb20891</name>
</gene>
<dbReference type="PANTHER" id="PTHR11206">
    <property type="entry name" value="MULTIDRUG RESISTANCE PROTEIN"/>
    <property type="match status" value="1"/>
</dbReference>
<keyword evidence="4 6" id="KW-1133">Transmembrane helix</keyword>
<name>A0AAV5F9P6_ELECO</name>
<comment type="caution">
    <text evidence="8">The sequence shown here is derived from an EMBL/GenBank/DDBJ whole genome shotgun (WGS) entry which is preliminary data.</text>
</comment>
<dbReference type="GO" id="GO:0042910">
    <property type="term" value="F:xenobiotic transmembrane transporter activity"/>
    <property type="evidence" value="ECO:0007669"/>
    <property type="project" value="InterPro"/>
</dbReference>
<dbReference type="InterPro" id="IPR045069">
    <property type="entry name" value="MATE_euk"/>
</dbReference>
<dbReference type="InterPro" id="IPR002528">
    <property type="entry name" value="MATE_fam"/>
</dbReference>
<feature type="transmembrane region" description="Helical" evidence="6">
    <location>
        <begin position="484"/>
        <end position="505"/>
    </location>
</feature>
<feature type="transmembrane region" description="Helical" evidence="6">
    <location>
        <begin position="86"/>
        <end position="104"/>
    </location>
</feature>
<evidence type="ECO:0000256" key="1">
    <source>
        <dbReference type="ARBA" id="ARBA00004141"/>
    </source>
</evidence>
<feature type="transmembrane region" description="Helical" evidence="6">
    <location>
        <begin position="341"/>
        <end position="364"/>
    </location>
</feature>
<dbReference type="CDD" id="cd13132">
    <property type="entry name" value="MATE_eukaryotic"/>
    <property type="match status" value="1"/>
</dbReference>
<proteinExistence type="inferred from homology"/>
<feature type="transmembrane region" description="Helical" evidence="6">
    <location>
        <begin position="44"/>
        <end position="66"/>
    </location>
</feature>
<evidence type="ECO:0000256" key="2">
    <source>
        <dbReference type="ARBA" id="ARBA00010199"/>
    </source>
</evidence>
<feature type="transmembrane region" description="Helical" evidence="6">
    <location>
        <begin position="456"/>
        <end position="478"/>
    </location>
</feature>
<evidence type="ECO:0000313" key="8">
    <source>
        <dbReference type="EMBL" id="GJN32384.1"/>
    </source>
</evidence>
<evidence type="ECO:0000256" key="7">
    <source>
        <dbReference type="SAM" id="MobiDB-lite"/>
    </source>
</evidence>
<dbReference type="Pfam" id="PF01554">
    <property type="entry name" value="MatE"/>
    <property type="match status" value="2"/>
</dbReference>
<feature type="region of interest" description="Disordered" evidence="7">
    <location>
        <begin position="1"/>
        <end position="20"/>
    </location>
</feature>
<keyword evidence="5 6" id="KW-0472">Membrane</keyword>
<protein>
    <recommendedName>
        <fullName evidence="6">Protein DETOXIFICATION</fullName>
    </recommendedName>
    <alternativeName>
        <fullName evidence="6">Multidrug and toxic compound extrusion protein</fullName>
    </alternativeName>
</protein>
<feature type="transmembrane region" description="Helical" evidence="6">
    <location>
        <begin position="256"/>
        <end position="280"/>
    </location>
</feature>
<feature type="transmembrane region" description="Helical" evidence="6">
    <location>
        <begin position="408"/>
        <end position="435"/>
    </location>
</feature>
<evidence type="ECO:0000256" key="5">
    <source>
        <dbReference type="ARBA" id="ARBA00023136"/>
    </source>
</evidence>
<accession>A0AAV5F9P6</accession>
<comment type="similarity">
    <text evidence="2 6">Belongs to the multi antimicrobial extrusion (MATE) (TC 2.A.66.1) family.</text>
</comment>
<evidence type="ECO:0000256" key="3">
    <source>
        <dbReference type="ARBA" id="ARBA00022692"/>
    </source>
</evidence>
<sequence>MSSVPLLGDGGAKGDQDAGEERARASTWLDRVVDTEEARAQLGFAVPMVLTNMAFYGIPLVSVMFSGHLGDVHLAGATLGNSWATVTGYAFMTFYSILLVPVMFKGHLGDDVYLARATFGNSWANITGYAFLWHTGMSGALETLCGQAYGARLYRMVGLYLQSSLIMSAAVSVLISVLWCFTEPLLLLLRQDPEVSRAAASFVAAQIPGLFAFSFLQCLLRYLQTQSVVVPLVVCSVAPFAIHVALAHLLVNVMGLGLAGAAAAISATFWISCLMLLAYVLRSGEFAETWKGFSVDAFKYVLPTVKLATPSAVMVCLEYWAFELLVLIAGLLPNSTVSTSLIAMCSSTEAIAYMITFGFSAAVSTRVSNEIGAGNVDRAKNAVSVTLKLSVFLAVSFVLLLASGHRLWAGLFSGSAAIVSEFAAITPLMMISIVLDSAQGVLSGVARGCGWQHLAAVTNLFAFYFVGMPLAIFFAFKLKFYTRGLWAGLICGLTCQACSLLVITLRTRWSKLAEAMQEEKANYVA</sequence>
<evidence type="ECO:0000256" key="4">
    <source>
        <dbReference type="ARBA" id="ARBA00022989"/>
    </source>
</evidence>
<evidence type="ECO:0000313" key="9">
    <source>
        <dbReference type="Proteomes" id="UP001054889"/>
    </source>
</evidence>
<feature type="transmembrane region" description="Helical" evidence="6">
    <location>
        <begin position="228"/>
        <end position="250"/>
    </location>
</feature>
<keyword evidence="3 6" id="KW-0812">Transmembrane</keyword>
<keyword evidence="9" id="KW-1185">Reference proteome</keyword>
<dbReference type="GO" id="GO:1990961">
    <property type="term" value="P:xenobiotic detoxification by transmembrane export across the plasma membrane"/>
    <property type="evidence" value="ECO:0007669"/>
    <property type="project" value="InterPro"/>
</dbReference>
<evidence type="ECO:0000256" key="6">
    <source>
        <dbReference type="RuleBase" id="RU004914"/>
    </source>
</evidence>
<organism evidence="8 9">
    <name type="scientific">Eleusine coracana subsp. coracana</name>
    <dbReference type="NCBI Taxonomy" id="191504"/>
    <lineage>
        <taxon>Eukaryota</taxon>
        <taxon>Viridiplantae</taxon>
        <taxon>Streptophyta</taxon>
        <taxon>Embryophyta</taxon>
        <taxon>Tracheophyta</taxon>
        <taxon>Spermatophyta</taxon>
        <taxon>Magnoliopsida</taxon>
        <taxon>Liliopsida</taxon>
        <taxon>Poales</taxon>
        <taxon>Poaceae</taxon>
        <taxon>PACMAD clade</taxon>
        <taxon>Chloridoideae</taxon>
        <taxon>Cynodonteae</taxon>
        <taxon>Eleusininae</taxon>
        <taxon>Eleusine</taxon>
    </lineage>
</organism>
<dbReference type="Proteomes" id="UP001054889">
    <property type="component" value="Unassembled WGS sequence"/>
</dbReference>
<dbReference type="EMBL" id="BQKI01000084">
    <property type="protein sequence ID" value="GJN32384.1"/>
    <property type="molecule type" value="Genomic_DNA"/>
</dbReference>
<dbReference type="NCBIfam" id="TIGR00797">
    <property type="entry name" value="matE"/>
    <property type="match status" value="1"/>
</dbReference>